<evidence type="ECO:0000313" key="11">
    <source>
        <dbReference type="EMBL" id="MFC4077031.1"/>
    </source>
</evidence>
<evidence type="ECO:0000256" key="3">
    <source>
        <dbReference type="ARBA" id="ARBA00022578"/>
    </source>
</evidence>
<dbReference type="InterPro" id="IPR001959">
    <property type="entry name" value="Transposase"/>
</dbReference>
<accession>A0ABV8JDL8</accession>
<dbReference type="InterPro" id="IPR010095">
    <property type="entry name" value="Cas12f1-like_TNB"/>
</dbReference>
<dbReference type="NCBIfam" id="NF040570">
    <property type="entry name" value="guided_TnpB"/>
    <property type="match status" value="1"/>
</dbReference>
<comment type="similarity">
    <text evidence="1">In the C-terminal section; belongs to the transposase 35 family.</text>
</comment>
<keyword evidence="12" id="KW-1185">Reference proteome</keyword>
<evidence type="ECO:0000256" key="5">
    <source>
        <dbReference type="ARBA" id="ARBA00022833"/>
    </source>
</evidence>
<dbReference type="GO" id="GO:0004519">
    <property type="term" value="F:endonuclease activity"/>
    <property type="evidence" value="ECO:0007669"/>
    <property type="project" value="UniProtKB-KW"/>
</dbReference>
<evidence type="ECO:0000256" key="7">
    <source>
        <dbReference type="ARBA" id="ARBA00023172"/>
    </source>
</evidence>
<dbReference type="Proteomes" id="UP001595843">
    <property type="component" value="Unassembled WGS sequence"/>
</dbReference>
<keyword evidence="4" id="KW-0479">Metal-binding</keyword>
<dbReference type="Pfam" id="PF07282">
    <property type="entry name" value="Cas12f1-like_TNB"/>
    <property type="match status" value="1"/>
</dbReference>
<dbReference type="EMBL" id="JBHSAP010000009">
    <property type="protein sequence ID" value="MFC4077031.1"/>
    <property type="molecule type" value="Genomic_DNA"/>
</dbReference>
<comment type="caution">
    <text evidence="11">The sequence shown here is derived from an EMBL/GenBank/DDBJ whole genome shotgun (WGS) entry which is preliminary data.</text>
</comment>
<comment type="similarity">
    <text evidence="2">In the N-terminal section; belongs to the transposase 2 family.</text>
</comment>
<organism evidence="11 12">
    <name type="scientific">Salinithrix halophila</name>
    <dbReference type="NCBI Taxonomy" id="1485204"/>
    <lineage>
        <taxon>Bacteria</taxon>
        <taxon>Bacillati</taxon>
        <taxon>Bacillota</taxon>
        <taxon>Bacilli</taxon>
        <taxon>Bacillales</taxon>
        <taxon>Thermoactinomycetaceae</taxon>
        <taxon>Salinithrix</taxon>
    </lineage>
</organism>
<dbReference type="Pfam" id="PF01385">
    <property type="entry name" value="OrfB_IS605"/>
    <property type="match status" value="1"/>
</dbReference>
<keyword evidence="11" id="KW-0255">Endonuclease</keyword>
<evidence type="ECO:0000256" key="6">
    <source>
        <dbReference type="ARBA" id="ARBA00023125"/>
    </source>
</evidence>
<keyword evidence="11" id="KW-0378">Hydrolase</keyword>
<evidence type="ECO:0000256" key="2">
    <source>
        <dbReference type="ARBA" id="ARBA00011044"/>
    </source>
</evidence>
<dbReference type="PANTHER" id="PTHR30405">
    <property type="entry name" value="TRANSPOSASE"/>
    <property type="match status" value="1"/>
</dbReference>
<feature type="domain" description="Cas12f1-like TNB" evidence="9">
    <location>
        <begin position="289"/>
        <end position="353"/>
    </location>
</feature>
<dbReference type="InterPro" id="IPR051399">
    <property type="entry name" value="RNA-guided_DNA_endo/Transpos"/>
</dbReference>
<dbReference type="PANTHER" id="PTHR30405:SF11">
    <property type="entry name" value="RNA-GUIDED DNA ENDONUCLEASE RV2885C-RELATED"/>
    <property type="match status" value="1"/>
</dbReference>
<keyword evidence="6" id="KW-0238">DNA-binding</keyword>
<keyword evidence="3" id="KW-0815">Transposition</keyword>
<evidence type="ECO:0000256" key="4">
    <source>
        <dbReference type="ARBA" id="ARBA00022723"/>
    </source>
</evidence>
<keyword evidence="11" id="KW-0540">Nuclease</keyword>
<evidence type="ECO:0000259" key="9">
    <source>
        <dbReference type="Pfam" id="PF07282"/>
    </source>
</evidence>
<evidence type="ECO:0000259" key="8">
    <source>
        <dbReference type="Pfam" id="PF01385"/>
    </source>
</evidence>
<keyword evidence="7" id="KW-0233">DNA recombination</keyword>
<reference evidence="12" key="1">
    <citation type="journal article" date="2019" name="Int. J. Syst. Evol. Microbiol.">
        <title>The Global Catalogue of Microorganisms (GCM) 10K type strain sequencing project: providing services to taxonomists for standard genome sequencing and annotation.</title>
        <authorList>
            <consortium name="The Broad Institute Genomics Platform"/>
            <consortium name="The Broad Institute Genome Sequencing Center for Infectious Disease"/>
            <person name="Wu L."/>
            <person name="Ma J."/>
        </authorList>
    </citation>
    <scope>NUCLEOTIDE SEQUENCE [LARGE SCALE GENOMIC DNA]</scope>
    <source>
        <strain evidence="12">IBRC-M 10813</strain>
    </source>
</reference>
<sequence length="374" mass="43658">MIRTYKFKLVPTTEQREKIEWGLGMCRWLYNAMLEQRRFAYKRRGLSLSYHKQATELPSLKKEIPAFKQVHSQVLQQVAKRLDLAFQHFFRRIKRGEKPGFPRFQGKNRFDSLSYPQAKASMFQGKFIRVPKIGDVRVKMHRHMNGSPKTLVIKRKNGRYYVMVTCEVAPSPIPFSRKQVGIDLGVKHFAITSDREFFPAMRFLEKGLRDIKRWQRTVSRRKKGSHRRRKAVAWLAKAHERVANQRKDLAHKISRSLVDRYDLIAFEKLNVKGMVKNRPLAKKIADAAWRQLIDFTTYKAEWAGKEVKLVDPYNTSQACSECGQIVKKDLSIRVHSCSCGYTEDRDINAARNILHRAMGYAPQPTMGQLELSLF</sequence>
<evidence type="ECO:0000256" key="1">
    <source>
        <dbReference type="ARBA" id="ARBA00008761"/>
    </source>
</evidence>
<gene>
    <name evidence="11" type="ORF">ACFOUO_09410</name>
</gene>
<proteinExistence type="inferred from homology"/>
<keyword evidence="5" id="KW-0862">Zinc</keyword>
<dbReference type="Pfam" id="PF12323">
    <property type="entry name" value="HTH_OrfB_IS605"/>
    <property type="match status" value="1"/>
</dbReference>
<feature type="domain" description="Transposase putative helix-turn-helix" evidence="10">
    <location>
        <begin position="1"/>
        <end position="45"/>
    </location>
</feature>
<dbReference type="InterPro" id="IPR021027">
    <property type="entry name" value="Transposase_put_HTH"/>
</dbReference>
<feature type="domain" description="Probable transposase IS891/IS1136/IS1341" evidence="8">
    <location>
        <begin position="171"/>
        <end position="278"/>
    </location>
</feature>
<dbReference type="NCBIfam" id="TIGR01766">
    <property type="entry name" value="IS200/IS605 family accessory protein TnpB-like domain"/>
    <property type="match status" value="1"/>
</dbReference>
<name>A0ABV8JDL8_9BACL</name>
<dbReference type="RefSeq" id="WP_380704498.1">
    <property type="nucleotide sequence ID" value="NZ_JBHSAP010000009.1"/>
</dbReference>
<evidence type="ECO:0000313" key="12">
    <source>
        <dbReference type="Proteomes" id="UP001595843"/>
    </source>
</evidence>
<protein>
    <submittedName>
        <fullName evidence="11">RNA-guided endonuclease InsQ/TnpB family protein</fullName>
    </submittedName>
</protein>
<evidence type="ECO:0000259" key="10">
    <source>
        <dbReference type="Pfam" id="PF12323"/>
    </source>
</evidence>